<proteinExistence type="predicted"/>
<dbReference type="EMBL" id="CAEZUL010000010">
    <property type="protein sequence ID" value="CAB4591591.1"/>
    <property type="molecule type" value="Genomic_DNA"/>
</dbReference>
<sequence length="68" mass="6884">MITPRLRSNAMLSITAGCSHISVCIAGHNTTGARVAINVAVNKSCDKPIAYAAITRAVAGATTITSAV</sequence>
<organism evidence="1">
    <name type="scientific">freshwater metagenome</name>
    <dbReference type="NCBI Taxonomy" id="449393"/>
    <lineage>
        <taxon>unclassified sequences</taxon>
        <taxon>metagenomes</taxon>
        <taxon>ecological metagenomes</taxon>
    </lineage>
</organism>
<name>A0A6J6FSB4_9ZZZZ</name>
<gene>
    <name evidence="1" type="ORF">UFOPK1808_00187</name>
</gene>
<evidence type="ECO:0000313" key="1">
    <source>
        <dbReference type="EMBL" id="CAB4591591.1"/>
    </source>
</evidence>
<dbReference type="AlphaFoldDB" id="A0A6J6FSB4"/>
<dbReference type="PROSITE" id="PS51257">
    <property type="entry name" value="PROKAR_LIPOPROTEIN"/>
    <property type="match status" value="1"/>
</dbReference>
<protein>
    <submittedName>
        <fullName evidence="1">Unannotated protein</fullName>
    </submittedName>
</protein>
<accession>A0A6J6FSB4</accession>
<reference evidence="1" key="1">
    <citation type="submission" date="2020-05" db="EMBL/GenBank/DDBJ databases">
        <authorList>
            <person name="Chiriac C."/>
            <person name="Salcher M."/>
            <person name="Ghai R."/>
            <person name="Kavagutti S V."/>
        </authorList>
    </citation>
    <scope>NUCLEOTIDE SEQUENCE</scope>
</reference>